<name>A0A9X5IRS8_9MICO</name>
<keyword evidence="3" id="KW-1185">Reference proteome</keyword>
<keyword evidence="1" id="KW-0812">Transmembrane</keyword>
<evidence type="ECO:0000313" key="3">
    <source>
        <dbReference type="Proteomes" id="UP000774283"/>
    </source>
</evidence>
<dbReference type="EMBL" id="JAAXOW010000002">
    <property type="protein sequence ID" value="NKX93289.1"/>
    <property type="molecule type" value="Genomic_DNA"/>
</dbReference>
<feature type="transmembrane region" description="Helical" evidence="1">
    <location>
        <begin position="174"/>
        <end position="192"/>
    </location>
</feature>
<protein>
    <recommendedName>
        <fullName evidence="4">DUF2238 domain-containing protein</fullName>
    </recommendedName>
</protein>
<evidence type="ECO:0000256" key="1">
    <source>
        <dbReference type="SAM" id="Phobius"/>
    </source>
</evidence>
<feature type="transmembrane region" description="Helical" evidence="1">
    <location>
        <begin position="90"/>
        <end position="108"/>
    </location>
</feature>
<evidence type="ECO:0000313" key="2">
    <source>
        <dbReference type="EMBL" id="NKX93289.1"/>
    </source>
</evidence>
<accession>A0A9X5IRS8</accession>
<dbReference type="Pfam" id="PF09997">
    <property type="entry name" value="DUF2238"/>
    <property type="match status" value="1"/>
</dbReference>
<sequence>MPVPTLRSHLVADLVPGDVLRAVAALSLITLALLGEPISAALFLLVLGGTVVPRAVGASPVLDVVTGTSLVVAGWASHLDWYSAVPWLDLALHAVCTGVLAAVAELVLRRWVRGRGAAREGDAADDLAGARTRVETVLLVGGLGSVLAILWEVGEWAGHTFLDESIGVGYTDTVSDLVTGLAGSLVAGVLVARGAR</sequence>
<feature type="transmembrane region" description="Helical" evidence="1">
    <location>
        <begin position="60"/>
        <end position="78"/>
    </location>
</feature>
<feature type="transmembrane region" description="Helical" evidence="1">
    <location>
        <begin position="20"/>
        <end position="48"/>
    </location>
</feature>
<gene>
    <name evidence="2" type="ORF">HF995_08420</name>
</gene>
<organism evidence="2 3">
    <name type="scientific">Sanguibacter hominis ATCC BAA-789</name>
    <dbReference type="NCBI Taxonomy" id="1312740"/>
    <lineage>
        <taxon>Bacteria</taxon>
        <taxon>Bacillati</taxon>
        <taxon>Actinomycetota</taxon>
        <taxon>Actinomycetes</taxon>
        <taxon>Micrococcales</taxon>
        <taxon>Sanguibacteraceae</taxon>
        <taxon>Sanguibacter</taxon>
    </lineage>
</organism>
<dbReference type="Proteomes" id="UP000774283">
    <property type="component" value="Unassembled WGS sequence"/>
</dbReference>
<keyword evidence="1" id="KW-0472">Membrane</keyword>
<comment type="caution">
    <text evidence="2">The sequence shown here is derived from an EMBL/GenBank/DDBJ whole genome shotgun (WGS) entry which is preliminary data.</text>
</comment>
<dbReference type="AlphaFoldDB" id="A0A9X5IRS8"/>
<dbReference type="InterPro" id="IPR014509">
    <property type="entry name" value="YjdF-like"/>
</dbReference>
<feature type="transmembrane region" description="Helical" evidence="1">
    <location>
        <begin position="136"/>
        <end position="154"/>
    </location>
</feature>
<dbReference type="RefSeq" id="WP_168447343.1">
    <property type="nucleotide sequence ID" value="NZ_JAAXOW010000002.1"/>
</dbReference>
<reference evidence="2 3" key="1">
    <citation type="submission" date="2020-04" db="EMBL/GenBank/DDBJ databases">
        <title>MicrobeNet Type strains.</title>
        <authorList>
            <person name="Nicholson A.C."/>
        </authorList>
    </citation>
    <scope>NUCLEOTIDE SEQUENCE [LARGE SCALE GENOMIC DNA]</scope>
    <source>
        <strain evidence="2 3">ATCC BAA-789</strain>
    </source>
</reference>
<proteinExistence type="predicted"/>
<evidence type="ECO:0008006" key="4">
    <source>
        <dbReference type="Google" id="ProtNLM"/>
    </source>
</evidence>
<keyword evidence="1" id="KW-1133">Transmembrane helix</keyword>